<organism evidence="3 4">
    <name type="scientific">Nitrobacter hamburgensis (strain DSM 10229 / NCIMB 13809 / X14)</name>
    <dbReference type="NCBI Taxonomy" id="323097"/>
    <lineage>
        <taxon>Bacteria</taxon>
        <taxon>Pseudomonadati</taxon>
        <taxon>Pseudomonadota</taxon>
        <taxon>Alphaproteobacteria</taxon>
        <taxon>Hyphomicrobiales</taxon>
        <taxon>Nitrobacteraceae</taxon>
        <taxon>Nitrobacter</taxon>
    </lineage>
</organism>
<dbReference type="AlphaFoldDB" id="Q1QJZ3"/>
<dbReference type="InterPro" id="IPR041916">
    <property type="entry name" value="Anti_sigma_zinc_sf"/>
</dbReference>
<dbReference type="OrthoDB" id="7549755at2"/>
<dbReference type="KEGG" id="nha:Nham_2675"/>
<sequence length="253" mass="27622">MTCDEADILLHALIDGELDAGHAREVENHVAACSRCTAELKVYREMKAQMATADMRLTAPPRLRQRIEAAIPQSRGTSRRSLLAGFAMGSAVSAIAATGLVAIVLRDDDEQRIASEVVSAHLRSLQAGHLTDILSTDQHTVKPWFNGRLDVSPPVIDLTALGFTLIGGRLDYIDGRAIGAVVYKRRAHVINLFVAQTPNATHSAARTEDVQGFNIRRWRDHGLSLWAVSDLNADELAEFSDKFEKAMQTNGNG</sequence>
<dbReference type="Pfam" id="PF13490">
    <property type="entry name" value="zf-HC2"/>
    <property type="match status" value="1"/>
</dbReference>
<accession>Q1QJZ3</accession>
<feature type="domain" description="Putative zinc-finger" evidence="2">
    <location>
        <begin position="3"/>
        <end position="36"/>
    </location>
</feature>
<gene>
    <name evidence="3" type="ordered locus">Nham_2675</name>
</gene>
<keyword evidence="1" id="KW-0472">Membrane</keyword>
<evidence type="ECO:0000256" key="1">
    <source>
        <dbReference type="SAM" id="Phobius"/>
    </source>
</evidence>
<proteinExistence type="predicted"/>
<dbReference type="EMBL" id="CP000319">
    <property type="protein sequence ID" value="ABE63454.1"/>
    <property type="molecule type" value="Genomic_DNA"/>
</dbReference>
<protein>
    <submittedName>
        <fullName evidence="3">Putative transmembrane transcriptional regulator (Anti-sigma factor)</fullName>
    </submittedName>
</protein>
<evidence type="ECO:0000313" key="4">
    <source>
        <dbReference type="Proteomes" id="UP000001953"/>
    </source>
</evidence>
<evidence type="ECO:0000313" key="3">
    <source>
        <dbReference type="EMBL" id="ABE63454.1"/>
    </source>
</evidence>
<evidence type="ECO:0000259" key="2">
    <source>
        <dbReference type="Pfam" id="PF13490"/>
    </source>
</evidence>
<keyword evidence="4" id="KW-1185">Reference proteome</keyword>
<dbReference type="Gene3D" id="1.10.10.1320">
    <property type="entry name" value="Anti-sigma factor, zinc-finger domain"/>
    <property type="match status" value="1"/>
</dbReference>
<dbReference type="HOGENOM" id="CLU_058379_0_0_5"/>
<feature type="transmembrane region" description="Helical" evidence="1">
    <location>
        <begin position="82"/>
        <end position="105"/>
    </location>
</feature>
<keyword evidence="1" id="KW-1133">Transmembrane helix</keyword>
<keyword evidence="1 3" id="KW-0812">Transmembrane</keyword>
<dbReference type="RefSeq" id="WP_011511120.1">
    <property type="nucleotide sequence ID" value="NC_007964.1"/>
</dbReference>
<dbReference type="eggNOG" id="COG5662">
    <property type="taxonomic scope" value="Bacteria"/>
</dbReference>
<reference evidence="3 4" key="1">
    <citation type="submission" date="2006-03" db="EMBL/GenBank/DDBJ databases">
        <title>Complete sequence of chromosome of Nitrobacter hamburgensis X14.</title>
        <authorList>
            <consortium name="US DOE Joint Genome Institute"/>
            <person name="Copeland A."/>
            <person name="Lucas S."/>
            <person name="Lapidus A."/>
            <person name="Barry K."/>
            <person name="Detter J.C."/>
            <person name="Glavina del Rio T."/>
            <person name="Hammon N."/>
            <person name="Israni S."/>
            <person name="Dalin E."/>
            <person name="Tice H."/>
            <person name="Pitluck S."/>
            <person name="Chain P."/>
            <person name="Malfatti S."/>
            <person name="Shin M."/>
            <person name="Vergez L."/>
            <person name="Schmutz J."/>
            <person name="Larimer F."/>
            <person name="Land M."/>
            <person name="Hauser L."/>
            <person name="Kyrpides N."/>
            <person name="Ivanova N."/>
            <person name="Ward B."/>
            <person name="Arp D."/>
            <person name="Klotz M."/>
            <person name="Stein L."/>
            <person name="O'Mullan G."/>
            <person name="Starkenburg S."/>
            <person name="Sayavedra L."/>
            <person name="Poret-Peterson A.T."/>
            <person name="Gentry M.E."/>
            <person name="Bruce D."/>
            <person name="Richardson P."/>
        </authorList>
    </citation>
    <scope>NUCLEOTIDE SEQUENCE [LARGE SCALE GENOMIC DNA]</scope>
    <source>
        <strain evidence="4">DSM 10229 / NCIMB 13809 / X14</strain>
    </source>
</reference>
<dbReference type="Proteomes" id="UP000001953">
    <property type="component" value="Chromosome"/>
</dbReference>
<dbReference type="InterPro" id="IPR027383">
    <property type="entry name" value="Znf_put"/>
</dbReference>
<name>Q1QJZ3_NITHX</name>
<dbReference type="STRING" id="323097.Nham_2675"/>